<name>A0ABX2EG85_9BURK</name>
<evidence type="ECO:0000313" key="5">
    <source>
        <dbReference type="EMBL" id="NRF67652.1"/>
    </source>
</evidence>
<evidence type="ECO:0000313" key="6">
    <source>
        <dbReference type="Proteomes" id="UP000737171"/>
    </source>
</evidence>
<protein>
    <submittedName>
        <fullName evidence="5">Transporter substrate-binding domain-containing protein</fullName>
    </submittedName>
</protein>
<dbReference type="PROSITE" id="PS51318">
    <property type="entry name" value="TAT"/>
    <property type="match status" value="1"/>
</dbReference>
<dbReference type="EMBL" id="JABRWJ010000003">
    <property type="protein sequence ID" value="NRF67652.1"/>
    <property type="molecule type" value="Genomic_DNA"/>
</dbReference>
<accession>A0ABX2EG85</accession>
<dbReference type="PANTHER" id="PTHR30085:SF6">
    <property type="entry name" value="ABC TRANSPORTER GLUTAMINE-BINDING PROTEIN GLNH"/>
    <property type="match status" value="1"/>
</dbReference>
<dbReference type="SMART" id="SM00062">
    <property type="entry name" value="PBPb"/>
    <property type="match status" value="1"/>
</dbReference>
<dbReference type="InterPro" id="IPR051455">
    <property type="entry name" value="Bact_solute-bind_prot3"/>
</dbReference>
<comment type="similarity">
    <text evidence="1">Belongs to the bacterial solute-binding protein 3 family.</text>
</comment>
<dbReference type="PANTHER" id="PTHR30085">
    <property type="entry name" value="AMINO ACID ABC TRANSPORTER PERMEASE"/>
    <property type="match status" value="1"/>
</dbReference>
<proteinExistence type="inferred from homology"/>
<dbReference type="Pfam" id="PF00497">
    <property type="entry name" value="SBP_bac_3"/>
    <property type="match status" value="1"/>
</dbReference>
<dbReference type="Proteomes" id="UP000737171">
    <property type="component" value="Unassembled WGS sequence"/>
</dbReference>
<dbReference type="InterPro" id="IPR006311">
    <property type="entry name" value="TAT_signal"/>
</dbReference>
<keyword evidence="6" id="KW-1185">Reference proteome</keyword>
<dbReference type="SUPFAM" id="SSF53850">
    <property type="entry name" value="Periplasmic binding protein-like II"/>
    <property type="match status" value="1"/>
</dbReference>
<keyword evidence="3" id="KW-0732">Signal</keyword>
<evidence type="ECO:0000259" key="4">
    <source>
        <dbReference type="SMART" id="SM00062"/>
    </source>
</evidence>
<organism evidence="5 6">
    <name type="scientific">Pseudaquabacterium terrae</name>
    <dbReference type="NCBI Taxonomy" id="2732868"/>
    <lineage>
        <taxon>Bacteria</taxon>
        <taxon>Pseudomonadati</taxon>
        <taxon>Pseudomonadota</taxon>
        <taxon>Betaproteobacteria</taxon>
        <taxon>Burkholderiales</taxon>
        <taxon>Sphaerotilaceae</taxon>
        <taxon>Pseudaquabacterium</taxon>
    </lineage>
</organism>
<dbReference type="Gene3D" id="3.40.190.10">
    <property type="entry name" value="Periplasmic binding protein-like II"/>
    <property type="match status" value="2"/>
</dbReference>
<dbReference type="InterPro" id="IPR001638">
    <property type="entry name" value="Solute-binding_3/MltF_N"/>
</dbReference>
<reference evidence="5 6" key="1">
    <citation type="submission" date="2020-05" db="EMBL/GenBank/DDBJ databases">
        <title>Aquincola sp. isolate from soil.</title>
        <authorList>
            <person name="Han J."/>
            <person name="Kim D.-U."/>
        </authorList>
    </citation>
    <scope>NUCLEOTIDE SEQUENCE [LARGE SCALE GENOMIC DNA]</scope>
    <source>
        <strain evidence="5 6">S2</strain>
    </source>
</reference>
<evidence type="ECO:0000256" key="3">
    <source>
        <dbReference type="ARBA" id="ARBA00022729"/>
    </source>
</evidence>
<keyword evidence="2" id="KW-0813">Transport</keyword>
<evidence type="ECO:0000256" key="1">
    <source>
        <dbReference type="ARBA" id="ARBA00010333"/>
    </source>
</evidence>
<dbReference type="RefSeq" id="WP_173122751.1">
    <property type="nucleotide sequence ID" value="NZ_JABRWJ010000003.1"/>
</dbReference>
<sequence length="302" mass="32314">MANGTDAQRRDWLRLGAASVGGAAIALAGTRLVGAQGGGTPTAAPASPAAKSQLRTVLDRGKLLVGTGSTNAPWHFEDASGKLTGMDIAMARILAKGLFDDENKVEFVLQDAAARIPNIASGKVDITIQFMTVTAQRAQLAAFSRPYYVEGIALLSRKDAARKSFDQMLKAGADTKVSILQNADAEKNIKMVLPQAQVLQIDTQANVIQALDAKRADAAAVDLSNMAWLVRSKPDVYVDAGKHWQSQLYSAALRQGDPDWLNFVNTTFNVAMHGNDTAVYDKAFKEFFGVDLPARVPGFPPI</sequence>
<comment type="caution">
    <text evidence="5">The sequence shown here is derived from an EMBL/GenBank/DDBJ whole genome shotgun (WGS) entry which is preliminary data.</text>
</comment>
<gene>
    <name evidence="5" type="ORF">HLB44_11715</name>
</gene>
<feature type="domain" description="Solute-binding protein family 3/N-terminal" evidence="4">
    <location>
        <begin position="62"/>
        <end position="291"/>
    </location>
</feature>
<evidence type="ECO:0000256" key="2">
    <source>
        <dbReference type="ARBA" id="ARBA00022448"/>
    </source>
</evidence>